<dbReference type="CDD" id="cd06261">
    <property type="entry name" value="TM_PBP2"/>
    <property type="match status" value="1"/>
</dbReference>
<evidence type="ECO:0000256" key="3">
    <source>
        <dbReference type="ARBA" id="ARBA00022475"/>
    </source>
</evidence>
<evidence type="ECO:0000313" key="10">
    <source>
        <dbReference type="Proteomes" id="UP000269289"/>
    </source>
</evidence>
<sequence length="279" mass="30135">MVLPAAVLLGLFFLWPLAQTIRMSFYDWPMLGEHTWVGLANYTSALGDEDFLAAVGFTLRYTLIATPLLFVVALVLALLVRGGSRAARGFQTIFFIPVVIGMAAASYLWMYLFQPDLGPASALGERAGLLDASENLFATFTSALVIVLAMVTWKVVGLQMLLLSSGLQSIPVEVNEAARIDGAGRWQAFRHITLPLLRPTLALVLVFSVAGSLLAFDQFFIMTSGGPNNSTITAVYQTYRTSFIQFELGAGAAMSVLLMVALAAVSALQMLLLRNTDNA</sequence>
<comment type="caution">
    <text evidence="9">The sequence shown here is derived from an EMBL/GenBank/DDBJ whole genome shotgun (WGS) entry which is preliminary data.</text>
</comment>
<keyword evidence="5 7" id="KW-1133">Transmembrane helix</keyword>
<evidence type="ECO:0000256" key="2">
    <source>
        <dbReference type="ARBA" id="ARBA00022448"/>
    </source>
</evidence>
<feature type="transmembrane region" description="Helical" evidence="7">
    <location>
        <begin position="200"/>
        <end position="221"/>
    </location>
</feature>
<keyword evidence="10" id="KW-1185">Reference proteome</keyword>
<proteinExistence type="inferred from homology"/>
<dbReference type="InterPro" id="IPR050809">
    <property type="entry name" value="UgpAE/MalFG_permease"/>
</dbReference>
<dbReference type="PROSITE" id="PS50928">
    <property type="entry name" value="ABC_TM1"/>
    <property type="match status" value="1"/>
</dbReference>
<evidence type="ECO:0000256" key="7">
    <source>
        <dbReference type="RuleBase" id="RU363032"/>
    </source>
</evidence>
<organism evidence="9 10">
    <name type="scientific">Cellulomonas triticagri</name>
    <dbReference type="NCBI Taxonomy" id="2483352"/>
    <lineage>
        <taxon>Bacteria</taxon>
        <taxon>Bacillati</taxon>
        <taxon>Actinomycetota</taxon>
        <taxon>Actinomycetes</taxon>
        <taxon>Micrococcales</taxon>
        <taxon>Cellulomonadaceae</taxon>
        <taxon>Cellulomonas</taxon>
    </lineage>
</organism>
<name>A0A3M2J798_9CELL</name>
<dbReference type="InterPro" id="IPR000515">
    <property type="entry name" value="MetI-like"/>
</dbReference>
<gene>
    <name evidence="9" type="ORF">EBM89_10855</name>
</gene>
<dbReference type="PANTHER" id="PTHR43227:SF8">
    <property type="entry name" value="DIACETYLCHITOBIOSE UPTAKE SYSTEM PERMEASE PROTEIN DASB"/>
    <property type="match status" value="1"/>
</dbReference>
<dbReference type="AlphaFoldDB" id="A0A3M2J798"/>
<comment type="subcellular location">
    <subcellularLocation>
        <location evidence="1 7">Cell membrane</location>
        <topology evidence="1 7">Multi-pass membrane protein</topology>
    </subcellularLocation>
</comment>
<evidence type="ECO:0000313" key="9">
    <source>
        <dbReference type="EMBL" id="RMI09319.1"/>
    </source>
</evidence>
<dbReference type="EMBL" id="RFFI01000053">
    <property type="protein sequence ID" value="RMI09319.1"/>
    <property type="molecule type" value="Genomic_DNA"/>
</dbReference>
<feature type="transmembrane region" description="Helical" evidence="7">
    <location>
        <begin position="61"/>
        <end position="80"/>
    </location>
</feature>
<feature type="transmembrane region" description="Helical" evidence="7">
    <location>
        <begin position="92"/>
        <end position="112"/>
    </location>
</feature>
<evidence type="ECO:0000256" key="6">
    <source>
        <dbReference type="ARBA" id="ARBA00023136"/>
    </source>
</evidence>
<feature type="domain" description="ABC transmembrane type-1" evidence="8">
    <location>
        <begin position="55"/>
        <end position="269"/>
    </location>
</feature>
<dbReference type="SUPFAM" id="SSF161098">
    <property type="entry name" value="MetI-like"/>
    <property type="match status" value="1"/>
</dbReference>
<accession>A0A3M2J798</accession>
<keyword evidence="6 7" id="KW-0472">Membrane</keyword>
<evidence type="ECO:0000256" key="4">
    <source>
        <dbReference type="ARBA" id="ARBA00022692"/>
    </source>
</evidence>
<dbReference type="GO" id="GO:0055085">
    <property type="term" value="P:transmembrane transport"/>
    <property type="evidence" value="ECO:0007669"/>
    <property type="project" value="InterPro"/>
</dbReference>
<evidence type="ECO:0000259" key="8">
    <source>
        <dbReference type="PROSITE" id="PS50928"/>
    </source>
</evidence>
<comment type="similarity">
    <text evidence="7">Belongs to the binding-protein-dependent transport system permease family.</text>
</comment>
<dbReference type="Pfam" id="PF00528">
    <property type="entry name" value="BPD_transp_1"/>
    <property type="match status" value="1"/>
</dbReference>
<feature type="transmembrane region" description="Helical" evidence="7">
    <location>
        <begin position="248"/>
        <end position="273"/>
    </location>
</feature>
<keyword evidence="3" id="KW-1003">Cell membrane</keyword>
<evidence type="ECO:0000256" key="5">
    <source>
        <dbReference type="ARBA" id="ARBA00022989"/>
    </source>
</evidence>
<dbReference type="Gene3D" id="1.10.3720.10">
    <property type="entry name" value="MetI-like"/>
    <property type="match status" value="1"/>
</dbReference>
<reference evidence="9 10" key="1">
    <citation type="submission" date="2018-10" db="EMBL/GenBank/DDBJ databases">
        <title>Isolation, diversity and antifungal activity of actinobacteria from wheat.</title>
        <authorList>
            <person name="Han C."/>
        </authorList>
    </citation>
    <scope>NUCLEOTIDE SEQUENCE [LARGE SCALE GENOMIC DNA]</scope>
    <source>
        <strain evidence="9 10">NEAU-YY56</strain>
    </source>
</reference>
<feature type="transmembrane region" description="Helical" evidence="7">
    <location>
        <begin position="136"/>
        <end position="156"/>
    </location>
</feature>
<evidence type="ECO:0000256" key="1">
    <source>
        <dbReference type="ARBA" id="ARBA00004651"/>
    </source>
</evidence>
<dbReference type="PANTHER" id="PTHR43227">
    <property type="entry name" value="BLL4140 PROTEIN"/>
    <property type="match status" value="1"/>
</dbReference>
<keyword evidence="4 7" id="KW-0812">Transmembrane</keyword>
<dbReference type="InterPro" id="IPR035906">
    <property type="entry name" value="MetI-like_sf"/>
</dbReference>
<protein>
    <submittedName>
        <fullName evidence="9">Sugar ABC transporter permease</fullName>
    </submittedName>
</protein>
<dbReference type="Proteomes" id="UP000269289">
    <property type="component" value="Unassembled WGS sequence"/>
</dbReference>
<dbReference type="GO" id="GO:0005886">
    <property type="term" value="C:plasma membrane"/>
    <property type="evidence" value="ECO:0007669"/>
    <property type="project" value="UniProtKB-SubCell"/>
</dbReference>
<dbReference type="OrthoDB" id="9805974at2"/>
<keyword evidence="2 7" id="KW-0813">Transport</keyword>